<dbReference type="Pfam" id="PF26145">
    <property type="entry name" value="DUF8041"/>
    <property type="match status" value="1"/>
</dbReference>
<reference evidence="4" key="1">
    <citation type="journal article" date="2011" name="Plant Physiol.">
        <title>Comprehensive sequence analysis of 24,783 barley full-length cDNAs derived from 12 clone libraries.</title>
        <authorList>
            <person name="Matsumoto T."/>
            <person name="Tanaka T."/>
            <person name="Sakai H."/>
            <person name="Amano N."/>
            <person name="Kanamori H."/>
            <person name="Kurita K."/>
            <person name="Kikuta A."/>
            <person name="Kamiya K."/>
            <person name="Yamamoto M."/>
            <person name="Ikawa H."/>
            <person name="Fujii N."/>
            <person name="Hori K."/>
            <person name="Itoh T."/>
            <person name="Sato K."/>
        </authorList>
    </citation>
    <scope>NUCLEOTIDE SEQUENCE</scope>
    <source>
        <tissue evidence="4">Shoot</tissue>
        <tissue evidence="5">Shoot and root</tissue>
    </source>
</reference>
<protein>
    <submittedName>
        <fullName evidence="4">Predicted protein</fullName>
    </submittedName>
</protein>
<evidence type="ECO:0000259" key="3">
    <source>
        <dbReference type="Pfam" id="PF26145"/>
    </source>
</evidence>
<sequence>MGESLLTALSMDTATAHHPHQGPSTFLSMDTASHDEFDLFLPPPGPFQRCLHAAAAAPPDINLPLAADPSPPPPAMQTTTLHESNVDMLDVGLGCPQLYDSDSPAAAAAATSAPVSTTTTVHVSHTKSSGSSAARKCVKRNDSIWGAWFFFTHYFKPVMSADKSSKTKAPTAAGNGNSATLDAFLVQHDMENMYMWVFKDRPENALGKMQLRSFMNGHSRLGEPQFPFSADKGFVRSHRMQRKHYRGLSNPQCLHGIEIVRTPNLVGVPEADMKRWFELTGRDANFSVPTEADDFESWRNLPTTEFELERPATAAPAKSTSHGHHKKVLNGSGLNLSTHASKHGSGDGLDISGVCNKRRKDSSPSAMEEDCSNSNSDKVQDMDVSHTFEPSWNNDFTGVMRHASGPVTAAKTIYEDSKGYLIIISLPFADIQKVKVTWKNTLTNGVVKISCTSVGRMPFLKRHDRTFKLTDPSPEHCPPGEFIREVPLPTRIPEDATLEAYCDESGTGLEIIVPKHRAGPEEHEVHVSLRPPSSWCQ</sequence>
<dbReference type="InterPro" id="IPR058937">
    <property type="entry name" value="ACL_Hsps-like_put"/>
</dbReference>
<organism evidence="4">
    <name type="scientific">Hordeum vulgare subsp. vulgare</name>
    <name type="common">Domesticated barley</name>
    <dbReference type="NCBI Taxonomy" id="112509"/>
    <lineage>
        <taxon>Eukaryota</taxon>
        <taxon>Viridiplantae</taxon>
        <taxon>Streptophyta</taxon>
        <taxon>Embryophyta</taxon>
        <taxon>Tracheophyta</taxon>
        <taxon>Spermatophyta</taxon>
        <taxon>Magnoliopsida</taxon>
        <taxon>Liliopsida</taxon>
        <taxon>Poales</taxon>
        <taxon>Poaceae</taxon>
        <taxon>BOP clade</taxon>
        <taxon>Pooideae</taxon>
        <taxon>Triticodae</taxon>
        <taxon>Triticeae</taxon>
        <taxon>Hordeinae</taxon>
        <taxon>Hordeum</taxon>
    </lineage>
</organism>
<evidence type="ECO:0000313" key="5">
    <source>
        <dbReference type="EMBL" id="BAJ96288.1"/>
    </source>
</evidence>
<feature type="domain" description="Hsps-like putative alpha-crystallin-like" evidence="2">
    <location>
        <begin position="407"/>
        <end position="515"/>
    </location>
</feature>
<feature type="domain" description="DUF8041" evidence="3">
    <location>
        <begin position="136"/>
        <end position="299"/>
    </location>
</feature>
<evidence type="ECO:0000259" key="2">
    <source>
        <dbReference type="Pfam" id="PF26144"/>
    </source>
</evidence>
<feature type="region of interest" description="Disordered" evidence="1">
    <location>
        <begin position="310"/>
        <end position="379"/>
    </location>
</feature>
<evidence type="ECO:0000256" key="1">
    <source>
        <dbReference type="SAM" id="MobiDB-lite"/>
    </source>
</evidence>
<accession>F2D4L8</accession>
<proteinExistence type="evidence at transcript level"/>
<evidence type="ECO:0000313" key="4">
    <source>
        <dbReference type="EMBL" id="BAJ90039.1"/>
    </source>
</evidence>
<dbReference type="EMBL" id="AK358828">
    <property type="protein sequence ID" value="BAJ90039.1"/>
    <property type="molecule type" value="mRNA"/>
</dbReference>
<dbReference type="EMBL" id="AK365085">
    <property type="protein sequence ID" value="BAJ96288.1"/>
    <property type="molecule type" value="mRNA"/>
</dbReference>
<dbReference type="Pfam" id="PF26144">
    <property type="entry name" value="ACL_Hsps-like"/>
    <property type="match status" value="1"/>
</dbReference>
<dbReference type="CDD" id="cd06464">
    <property type="entry name" value="ACD_sHsps-like"/>
    <property type="match status" value="1"/>
</dbReference>
<dbReference type="PANTHER" id="PTHR33981:SF15">
    <property type="entry name" value="HSP20-LIKE CHAPERONES SUPERFAMILY PROTEIN"/>
    <property type="match status" value="1"/>
</dbReference>
<name>F2D4L8_HORVV</name>
<dbReference type="AlphaFoldDB" id="F2D4L8"/>
<dbReference type="PANTHER" id="PTHR33981">
    <property type="entry name" value="EXPRESSED PROTEIN"/>
    <property type="match status" value="1"/>
</dbReference>
<dbReference type="InterPro" id="IPR058354">
    <property type="entry name" value="DUF8041"/>
</dbReference>